<sequence>MGVRRMGSWMWPAHAALLVVCLCSCGMMGASGAAPLRPYSMAITYGFTTEALRTKKELAAQTETSLLPGAADLEDVPFFTDISAFVRRWKRGRTKPLPTRDNCDLSSFPKSGCVVRNNMALCRAQVSVDKKGFLWNADVAFVVRYSSCPDRSLDERDKPIPTTFVVRPNVTETLLIDGNREWKGILPAQRPSIAFSLKRDEPPAAKDGSSAPKSAMLLAPVKVTAVAPGAAGSLPMELSVRMDEVKASPKTFSSKVTFECKSLGASVATYDVGRISLQTDS</sequence>
<proteinExistence type="predicted"/>
<protein>
    <submittedName>
        <fullName evidence="2">Uncharacterized protein</fullName>
    </submittedName>
</protein>
<accession>A0A7S1GVH4</accession>
<organism evidence="2">
    <name type="scientific">Hemiselmis andersenii</name>
    <name type="common">Cryptophyte alga</name>
    <dbReference type="NCBI Taxonomy" id="464988"/>
    <lineage>
        <taxon>Eukaryota</taxon>
        <taxon>Cryptophyceae</taxon>
        <taxon>Cryptomonadales</taxon>
        <taxon>Hemiselmidaceae</taxon>
        <taxon>Hemiselmis</taxon>
    </lineage>
</organism>
<feature type="signal peptide" evidence="1">
    <location>
        <begin position="1"/>
        <end position="32"/>
    </location>
</feature>
<gene>
    <name evidence="2" type="ORF">HAND00432_LOCUS8850</name>
</gene>
<dbReference type="EMBL" id="HBFX01014763">
    <property type="protein sequence ID" value="CAD8954313.1"/>
    <property type="molecule type" value="Transcribed_RNA"/>
</dbReference>
<feature type="chain" id="PRO_5030691204" evidence="1">
    <location>
        <begin position="33"/>
        <end position="281"/>
    </location>
</feature>
<reference evidence="2" key="1">
    <citation type="submission" date="2021-01" db="EMBL/GenBank/DDBJ databases">
        <authorList>
            <person name="Corre E."/>
            <person name="Pelletier E."/>
            <person name="Niang G."/>
            <person name="Scheremetjew M."/>
            <person name="Finn R."/>
            <person name="Kale V."/>
            <person name="Holt S."/>
            <person name="Cochrane G."/>
            <person name="Meng A."/>
            <person name="Brown T."/>
            <person name="Cohen L."/>
        </authorList>
    </citation>
    <scope>NUCLEOTIDE SEQUENCE</scope>
    <source>
        <strain evidence="2">CCMP644</strain>
    </source>
</reference>
<evidence type="ECO:0000313" key="2">
    <source>
        <dbReference type="EMBL" id="CAD8954313.1"/>
    </source>
</evidence>
<keyword evidence="1" id="KW-0732">Signal</keyword>
<evidence type="ECO:0000256" key="1">
    <source>
        <dbReference type="SAM" id="SignalP"/>
    </source>
</evidence>
<dbReference type="AlphaFoldDB" id="A0A7S1GVH4"/>
<name>A0A7S1GVH4_HEMAN</name>